<feature type="transmembrane region" description="Helical" evidence="14">
    <location>
        <begin position="151"/>
        <end position="167"/>
    </location>
</feature>
<feature type="transmembrane region" description="Helical" evidence="14">
    <location>
        <begin position="220"/>
        <end position="241"/>
    </location>
</feature>
<accession>A0A7W8KBD9</accession>
<sequence>MDALYSIILGIVEGITEFLPISSTGHLIVAGDLLAGMTTTPWTKEMRAAFEVVIQGGAILSVLVYYWRDFLKIRTVGRDATQRRLWTSVVIGCIPAVILGVLFGSTIKHYLFTPSVVAWALIVGGVLIWLVESRRVTPTVHHIEQITPVKALGIGAVQCLALLWPGFSRSASSILGGMLLGLDRPAATQFSFYLGFLTLGGASLLDLIKSRAVLAQIGTLNMVLGIGVSFVVAYVSIGWLLRFVSTHDFKPFAVYRVIVGVLILVLIATGVLSNASLA</sequence>
<reference evidence="15" key="1">
    <citation type="journal article" date="2014" name="Int. J. Syst. Evol. Microbiol.">
        <title>Complete genome of a new Firmicutes species belonging to the dominant human colonic microbiota ('Ruminococcus bicirculans') reveals two chromosomes and a selective capacity to utilize plant glucans.</title>
        <authorList>
            <consortium name="NISC Comparative Sequencing Program"/>
            <person name="Wegmann U."/>
            <person name="Louis P."/>
            <person name="Goesmann A."/>
            <person name="Henrissat B."/>
            <person name="Duncan S.H."/>
            <person name="Flint H.J."/>
        </authorList>
    </citation>
    <scope>NUCLEOTIDE SEQUENCE</scope>
    <source>
        <strain evidence="15">CGMCC 1.18437</strain>
    </source>
</reference>
<keyword evidence="14" id="KW-0573">Peptidoglycan synthesis</keyword>
<feature type="transmembrane region" description="Helical" evidence="14">
    <location>
        <begin position="48"/>
        <end position="66"/>
    </location>
</feature>
<feature type="transmembrane region" description="Helical" evidence="14">
    <location>
        <begin position="187"/>
        <end position="208"/>
    </location>
</feature>
<dbReference type="NCBIfam" id="NF001389">
    <property type="entry name" value="PRK00281.1-2"/>
    <property type="match status" value="1"/>
</dbReference>
<dbReference type="Pfam" id="PF02673">
    <property type="entry name" value="BacA"/>
    <property type="match status" value="1"/>
</dbReference>
<dbReference type="NCBIfam" id="NF001390">
    <property type="entry name" value="PRK00281.1-4"/>
    <property type="match status" value="1"/>
</dbReference>
<dbReference type="RefSeq" id="WP_184109248.1">
    <property type="nucleotide sequence ID" value="NZ_BNAJ01000001.1"/>
</dbReference>
<evidence type="ECO:0000256" key="1">
    <source>
        <dbReference type="ARBA" id="ARBA00004651"/>
    </source>
</evidence>
<evidence type="ECO:0000256" key="7">
    <source>
        <dbReference type="ARBA" id="ARBA00022801"/>
    </source>
</evidence>
<keyword evidence="9 14" id="KW-0472">Membrane</keyword>
<dbReference type="GO" id="GO:0009252">
    <property type="term" value="P:peptidoglycan biosynthetic process"/>
    <property type="evidence" value="ECO:0007669"/>
    <property type="project" value="UniProtKB-KW"/>
</dbReference>
<comment type="caution">
    <text evidence="16">The sequence shown here is derived from an EMBL/GenBank/DDBJ whole genome shotgun (WGS) entry which is preliminary data.</text>
</comment>
<dbReference type="GO" id="GO:0050380">
    <property type="term" value="F:undecaprenyl-diphosphatase activity"/>
    <property type="evidence" value="ECO:0007669"/>
    <property type="project" value="UniProtKB-UniRule"/>
</dbReference>
<dbReference type="HAMAP" id="MF_01006">
    <property type="entry name" value="Undec_diphosphatase"/>
    <property type="match status" value="1"/>
</dbReference>
<feature type="transmembrane region" description="Helical" evidence="14">
    <location>
        <begin position="253"/>
        <end position="272"/>
    </location>
</feature>
<evidence type="ECO:0000256" key="12">
    <source>
        <dbReference type="ARBA" id="ARBA00032932"/>
    </source>
</evidence>
<dbReference type="GO" id="GO:0008360">
    <property type="term" value="P:regulation of cell shape"/>
    <property type="evidence" value="ECO:0007669"/>
    <property type="project" value="UniProtKB-KW"/>
</dbReference>
<comment type="subcellular location">
    <subcellularLocation>
        <location evidence="1 14">Cell membrane</location>
        <topology evidence="1 14">Multi-pass membrane protein</topology>
    </subcellularLocation>
</comment>
<dbReference type="AlphaFoldDB" id="A0A7W8KBD9"/>
<keyword evidence="18" id="KW-1185">Reference proteome</keyword>
<evidence type="ECO:0000256" key="8">
    <source>
        <dbReference type="ARBA" id="ARBA00022989"/>
    </source>
</evidence>
<dbReference type="NCBIfam" id="TIGR00753">
    <property type="entry name" value="undec_PP_bacA"/>
    <property type="match status" value="1"/>
</dbReference>
<reference evidence="15" key="4">
    <citation type="submission" date="2024-05" db="EMBL/GenBank/DDBJ databases">
        <authorList>
            <person name="Sun Q."/>
            <person name="Zhou Y."/>
        </authorList>
    </citation>
    <scope>NUCLEOTIDE SEQUENCE</scope>
    <source>
        <strain evidence="15">CGMCC 1.18437</strain>
    </source>
</reference>
<keyword evidence="14" id="KW-0961">Cell wall biogenesis/degradation</keyword>
<dbReference type="PANTHER" id="PTHR30622">
    <property type="entry name" value="UNDECAPRENYL-DIPHOSPHATASE"/>
    <property type="match status" value="1"/>
</dbReference>
<dbReference type="Proteomes" id="UP000539473">
    <property type="component" value="Unassembled WGS sequence"/>
</dbReference>
<dbReference type="InterPro" id="IPR003824">
    <property type="entry name" value="UppP"/>
</dbReference>
<evidence type="ECO:0000313" key="18">
    <source>
        <dbReference type="Proteomes" id="UP000619376"/>
    </source>
</evidence>
<dbReference type="EMBL" id="JACHFK010000001">
    <property type="protein sequence ID" value="MBB5374996.1"/>
    <property type="molecule type" value="Genomic_DNA"/>
</dbReference>
<dbReference type="Proteomes" id="UP000619376">
    <property type="component" value="Unassembled WGS sequence"/>
</dbReference>
<evidence type="ECO:0000256" key="4">
    <source>
        <dbReference type="ARBA" id="ARBA00021581"/>
    </source>
</evidence>
<keyword evidence="7 14" id="KW-0378">Hydrolase</keyword>
<keyword evidence="8 14" id="KW-1133">Transmembrane helix</keyword>
<comment type="function">
    <text evidence="14">Catalyzes the dephosphorylation of undecaprenyl diphosphate (UPP). Confers resistance to bacitracin.</text>
</comment>
<evidence type="ECO:0000256" key="14">
    <source>
        <dbReference type="HAMAP-Rule" id="MF_01006"/>
    </source>
</evidence>
<comment type="miscellaneous">
    <text evidence="14">Bacitracin is thought to be involved in the inhibition of peptidoglycan synthesis by sequestering undecaprenyl diphosphate, thereby reducing the pool of lipid carrier available.</text>
</comment>
<keyword evidence="14" id="KW-0133">Cell shape</keyword>
<reference evidence="16 17" key="3">
    <citation type="submission" date="2020-08" db="EMBL/GenBank/DDBJ databases">
        <title>Genomic Encyclopedia of Type Strains, Phase IV (KMG-IV): sequencing the most valuable type-strain genomes for metagenomic binning, comparative biology and taxonomic classification.</title>
        <authorList>
            <person name="Goeker M."/>
        </authorList>
    </citation>
    <scope>NUCLEOTIDE SEQUENCE [LARGE SCALE GENOMIC DNA]</scope>
    <source>
        <strain evidence="16 17">DSM 27521</strain>
    </source>
</reference>
<evidence type="ECO:0000256" key="2">
    <source>
        <dbReference type="ARBA" id="ARBA00010621"/>
    </source>
</evidence>
<evidence type="ECO:0000256" key="6">
    <source>
        <dbReference type="ARBA" id="ARBA00022692"/>
    </source>
</evidence>
<gene>
    <name evidence="14 15" type="primary">uppP</name>
    <name evidence="15" type="ORF">GCM10017781_06020</name>
    <name evidence="16" type="ORF">HNQ07_000440</name>
</gene>
<organism evidence="16 17">
    <name type="scientific">Deinococcus metalli</name>
    <dbReference type="NCBI Taxonomy" id="1141878"/>
    <lineage>
        <taxon>Bacteria</taxon>
        <taxon>Thermotogati</taxon>
        <taxon>Deinococcota</taxon>
        <taxon>Deinococci</taxon>
        <taxon>Deinococcales</taxon>
        <taxon>Deinococcaceae</taxon>
        <taxon>Deinococcus</taxon>
    </lineage>
</organism>
<evidence type="ECO:0000256" key="5">
    <source>
        <dbReference type="ARBA" id="ARBA00022475"/>
    </source>
</evidence>
<dbReference type="GO" id="GO:0005886">
    <property type="term" value="C:plasma membrane"/>
    <property type="evidence" value="ECO:0007669"/>
    <property type="project" value="UniProtKB-SubCell"/>
</dbReference>
<keyword evidence="10 14" id="KW-0046">Antibiotic resistance</keyword>
<keyword evidence="6 14" id="KW-0812">Transmembrane</keyword>
<dbReference type="PANTHER" id="PTHR30622:SF3">
    <property type="entry name" value="UNDECAPRENYL-DIPHOSPHATASE"/>
    <property type="match status" value="1"/>
</dbReference>
<name>A0A7W8KBD9_9DEIO</name>
<dbReference type="EMBL" id="BNAJ01000001">
    <property type="protein sequence ID" value="GHF32203.1"/>
    <property type="molecule type" value="Genomic_DNA"/>
</dbReference>
<evidence type="ECO:0000256" key="10">
    <source>
        <dbReference type="ARBA" id="ARBA00023251"/>
    </source>
</evidence>
<feature type="transmembrane region" description="Helical" evidence="14">
    <location>
        <begin position="110"/>
        <end position="131"/>
    </location>
</feature>
<evidence type="ECO:0000256" key="3">
    <source>
        <dbReference type="ARBA" id="ARBA00012374"/>
    </source>
</evidence>
<protein>
    <recommendedName>
        <fullName evidence="4 14">Undecaprenyl-diphosphatase</fullName>
        <ecNumber evidence="3 14">3.6.1.27</ecNumber>
    </recommendedName>
    <alternativeName>
        <fullName evidence="12 14">Bacitracin resistance protein</fullName>
    </alternativeName>
    <alternativeName>
        <fullName evidence="11 14">Undecaprenyl pyrophosphate phosphatase</fullName>
    </alternativeName>
</protein>
<reference evidence="18" key="2">
    <citation type="journal article" date="2019" name="Int. J. Syst. Evol. Microbiol.">
        <title>The Global Catalogue of Microorganisms (GCM) 10K type strain sequencing project: providing services to taxonomists for standard genome sequencing and annotation.</title>
        <authorList>
            <consortium name="The Broad Institute Genomics Platform"/>
            <consortium name="The Broad Institute Genome Sequencing Center for Infectious Disease"/>
            <person name="Wu L."/>
            <person name="Ma J."/>
        </authorList>
    </citation>
    <scope>NUCLEOTIDE SEQUENCE [LARGE SCALE GENOMIC DNA]</scope>
    <source>
        <strain evidence="18">CGMCC 1.18437</strain>
    </source>
</reference>
<evidence type="ECO:0000256" key="11">
    <source>
        <dbReference type="ARBA" id="ARBA00032707"/>
    </source>
</evidence>
<comment type="similarity">
    <text evidence="2 14">Belongs to the UppP family.</text>
</comment>
<evidence type="ECO:0000256" key="9">
    <source>
        <dbReference type="ARBA" id="ARBA00023136"/>
    </source>
</evidence>
<dbReference type="EC" id="3.6.1.27" evidence="3 14"/>
<proteinExistence type="inferred from homology"/>
<evidence type="ECO:0000313" key="16">
    <source>
        <dbReference type="EMBL" id="MBB5374996.1"/>
    </source>
</evidence>
<feature type="transmembrane region" description="Helical" evidence="14">
    <location>
        <begin position="86"/>
        <end position="104"/>
    </location>
</feature>
<dbReference type="GO" id="GO:0046677">
    <property type="term" value="P:response to antibiotic"/>
    <property type="evidence" value="ECO:0007669"/>
    <property type="project" value="UniProtKB-UniRule"/>
</dbReference>
<dbReference type="GO" id="GO:0071555">
    <property type="term" value="P:cell wall organization"/>
    <property type="evidence" value="ECO:0007669"/>
    <property type="project" value="UniProtKB-KW"/>
</dbReference>
<evidence type="ECO:0000313" key="15">
    <source>
        <dbReference type="EMBL" id="GHF32203.1"/>
    </source>
</evidence>
<evidence type="ECO:0000313" key="17">
    <source>
        <dbReference type="Proteomes" id="UP000539473"/>
    </source>
</evidence>
<keyword evidence="5 14" id="KW-1003">Cell membrane</keyword>
<comment type="catalytic activity">
    <reaction evidence="13 14">
        <text>di-trans,octa-cis-undecaprenyl diphosphate + H2O = di-trans,octa-cis-undecaprenyl phosphate + phosphate + H(+)</text>
        <dbReference type="Rhea" id="RHEA:28094"/>
        <dbReference type="ChEBI" id="CHEBI:15377"/>
        <dbReference type="ChEBI" id="CHEBI:15378"/>
        <dbReference type="ChEBI" id="CHEBI:43474"/>
        <dbReference type="ChEBI" id="CHEBI:58405"/>
        <dbReference type="ChEBI" id="CHEBI:60392"/>
        <dbReference type="EC" id="3.6.1.27"/>
    </reaction>
</comment>
<evidence type="ECO:0000256" key="13">
    <source>
        <dbReference type="ARBA" id="ARBA00047594"/>
    </source>
</evidence>